<dbReference type="AlphaFoldDB" id="A0A0F9LMC3"/>
<feature type="domain" description="Methylene-tetrahydrofolate reductase C-terminal-like" evidence="1">
    <location>
        <begin position="117"/>
        <end position="210"/>
    </location>
</feature>
<gene>
    <name evidence="2" type="ORF">LCGC14_1197480</name>
</gene>
<evidence type="ECO:0000259" key="1">
    <source>
        <dbReference type="Pfam" id="PF12225"/>
    </source>
</evidence>
<organism evidence="2">
    <name type="scientific">marine sediment metagenome</name>
    <dbReference type="NCBI Taxonomy" id="412755"/>
    <lineage>
        <taxon>unclassified sequences</taxon>
        <taxon>metagenomes</taxon>
        <taxon>ecological metagenomes</taxon>
    </lineage>
</organism>
<dbReference type="InterPro" id="IPR022026">
    <property type="entry name" value="DUF5981"/>
</dbReference>
<dbReference type="Pfam" id="PF12225">
    <property type="entry name" value="DUF5981"/>
    <property type="match status" value="1"/>
</dbReference>
<dbReference type="PANTHER" id="PTHR38755">
    <property type="entry name" value="5,10-METHYLENETETRAHYDROFOLATE REDUCTASE"/>
    <property type="match status" value="1"/>
</dbReference>
<protein>
    <recommendedName>
        <fullName evidence="1">Methylene-tetrahydrofolate reductase C-terminal-like domain-containing protein</fullName>
    </recommendedName>
</protein>
<accession>A0A0F9LMC3</accession>
<comment type="caution">
    <text evidence="2">The sequence shown here is derived from an EMBL/GenBank/DDBJ whole genome shotgun (WGS) entry which is preliminary data.</text>
</comment>
<proteinExistence type="predicted"/>
<evidence type="ECO:0000313" key="2">
    <source>
        <dbReference type="EMBL" id="KKM94523.1"/>
    </source>
</evidence>
<dbReference type="PANTHER" id="PTHR38755:SF1">
    <property type="entry name" value="METHYLENE-TETRAHYDROFOLATE REDUCTASE C-TERMINAL DOMAIN-CONTAINING PROTEIN"/>
    <property type="match status" value="1"/>
</dbReference>
<reference evidence="2" key="1">
    <citation type="journal article" date="2015" name="Nature">
        <title>Complex archaea that bridge the gap between prokaryotes and eukaryotes.</title>
        <authorList>
            <person name="Spang A."/>
            <person name="Saw J.H."/>
            <person name="Jorgensen S.L."/>
            <person name="Zaremba-Niedzwiedzka K."/>
            <person name="Martijn J."/>
            <person name="Lind A.E."/>
            <person name="van Eijk R."/>
            <person name="Schleper C."/>
            <person name="Guy L."/>
            <person name="Ettema T.J."/>
        </authorList>
    </citation>
    <scope>NUCLEOTIDE SEQUENCE</scope>
</reference>
<dbReference type="EMBL" id="LAZR01006127">
    <property type="protein sequence ID" value="KKM94523.1"/>
    <property type="molecule type" value="Genomic_DNA"/>
</dbReference>
<name>A0A0F9LMC3_9ZZZZ</name>
<sequence>MTIITTKKPFEEILTAIKSTNKISIVSCGSCAALCQTGGTEGAKEMGEKLEKEGFEIKVVLVPEEVCDNRVMMTDFRKIDDDLKDTDAILALTCGLGVASITKVLARKYSHIPIFISNNTEFMGMTERIGRFYMRCRGCGQCLLNETGGICPLTTCAKALMNGPCGGMVRGKCEVGNYEKDCGWVLIFNRLKELGRLDLYIKLRDPVDWSESGHQREVVWR</sequence>